<feature type="domain" description="Fe/B12 periplasmic-binding" evidence="6">
    <location>
        <begin position="81"/>
        <end position="338"/>
    </location>
</feature>
<dbReference type="EMBL" id="AEUD01000001">
    <property type="protein sequence ID" value="EGD56917.1"/>
    <property type="molecule type" value="Genomic_DNA"/>
</dbReference>
<organism evidence="7 8">
    <name type="scientific">Gordonia neofelifaecis NRRL B-59395</name>
    <dbReference type="NCBI Taxonomy" id="644548"/>
    <lineage>
        <taxon>Bacteria</taxon>
        <taxon>Bacillati</taxon>
        <taxon>Actinomycetota</taxon>
        <taxon>Actinomycetes</taxon>
        <taxon>Mycobacteriales</taxon>
        <taxon>Gordoniaceae</taxon>
        <taxon>Gordonia</taxon>
    </lineage>
</organism>
<proteinExistence type="inferred from homology"/>
<protein>
    <submittedName>
        <fullName evidence="7">Periplasmic-binding protein</fullName>
    </submittedName>
</protein>
<evidence type="ECO:0000256" key="1">
    <source>
        <dbReference type="ARBA" id="ARBA00004196"/>
    </source>
</evidence>
<comment type="caution">
    <text evidence="7">The sequence shown here is derived from an EMBL/GenBank/DDBJ whole genome shotgun (WGS) entry which is preliminary data.</text>
</comment>
<dbReference type="GO" id="GO:0030288">
    <property type="term" value="C:outer membrane-bounded periplasmic space"/>
    <property type="evidence" value="ECO:0007669"/>
    <property type="project" value="TreeGrafter"/>
</dbReference>
<dbReference type="PROSITE" id="PS50983">
    <property type="entry name" value="FE_B12_PBP"/>
    <property type="match status" value="1"/>
</dbReference>
<evidence type="ECO:0000256" key="5">
    <source>
        <dbReference type="SAM" id="SignalP"/>
    </source>
</evidence>
<dbReference type="Gene3D" id="3.40.50.1980">
    <property type="entry name" value="Nitrogenase molybdenum iron protein domain"/>
    <property type="match status" value="2"/>
</dbReference>
<keyword evidence="8" id="KW-1185">Reference proteome</keyword>
<dbReference type="eggNOG" id="COG0614">
    <property type="taxonomic scope" value="Bacteria"/>
</dbReference>
<name>F1YET4_9ACTN</name>
<dbReference type="InterPro" id="IPR051313">
    <property type="entry name" value="Bact_iron-sidero_bind"/>
</dbReference>
<feature type="chain" id="PRO_5003276902" evidence="5">
    <location>
        <begin position="30"/>
        <end position="340"/>
    </location>
</feature>
<keyword evidence="4 5" id="KW-0732">Signal</keyword>
<dbReference type="STRING" id="644548.SCNU_01025"/>
<evidence type="ECO:0000256" key="4">
    <source>
        <dbReference type="ARBA" id="ARBA00022729"/>
    </source>
</evidence>
<comment type="subcellular location">
    <subcellularLocation>
        <location evidence="1">Cell envelope</location>
    </subcellularLocation>
</comment>
<feature type="signal peptide" evidence="5">
    <location>
        <begin position="1"/>
        <end position="29"/>
    </location>
</feature>
<gene>
    <name evidence="7" type="ORF">SCNU_01025</name>
</gene>
<dbReference type="AlphaFoldDB" id="F1YET4"/>
<accession>F1YET4</accession>
<dbReference type="PANTHER" id="PTHR30532">
    <property type="entry name" value="IRON III DICITRATE-BINDING PERIPLASMIC PROTEIN"/>
    <property type="match status" value="1"/>
</dbReference>
<dbReference type="GO" id="GO:1901678">
    <property type="term" value="P:iron coordination entity transport"/>
    <property type="evidence" value="ECO:0007669"/>
    <property type="project" value="UniProtKB-ARBA"/>
</dbReference>
<evidence type="ECO:0000256" key="3">
    <source>
        <dbReference type="ARBA" id="ARBA00022448"/>
    </source>
</evidence>
<evidence type="ECO:0000313" key="8">
    <source>
        <dbReference type="Proteomes" id="UP000035065"/>
    </source>
</evidence>
<keyword evidence="3" id="KW-0813">Transport</keyword>
<dbReference type="Proteomes" id="UP000035065">
    <property type="component" value="Unassembled WGS sequence"/>
</dbReference>
<dbReference type="SUPFAM" id="SSF53807">
    <property type="entry name" value="Helical backbone' metal receptor"/>
    <property type="match status" value="1"/>
</dbReference>
<reference evidence="7 8" key="1">
    <citation type="journal article" date="2011" name="J. Bacteriol.">
        <title>Draft Genome Sequence of Gordonia neofelifaecis NRRL B-59395, a Cholesterol-Degrading Actinomycete.</title>
        <authorList>
            <person name="Ge F."/>
            <person name="Li W."/>
            <person name="Chen G."/>
            <person name="Liu Y."/>
            <person name="Zhang G."/>
            <person name="Yong B."/>
            <person name="Wang Q."/>
            <person name="Wang N."/>
            <person name="Huang Z."/>
            <person name="Li W."/>
            <person name="Wang J."/>
            <person name="Wu C."/>
            <person name="Xie Q."/>
            <person name="Liu G."/>
        </authorList>
    </citation>
    <scope>NUCLEOTIDE SEQUENCE [LARGE SCALE GENOMIC DNA]</scope>
    <source>
        <strain evidence="7 8">NRRL B-59395</strain>
    </source>
</reference>
<evidence type="ECO:0000259" key="6">
    <source>
        <dbReference type="PROSITE" id="PS50983"/>
    </source>
</evidence>
<dbReference type="InterPro" id="IPR002491">
    <property type="entry name" value="ABC_transptr_periplasmic_BD"/>
</dbReference>
<evidence type="ECO:0000313" key="7">
    <source>
        <dbReference type="EMBL" id="EGD56917.1"/>
    </source>
</evidence>
<sequence>MFSMPPSVPQRAVAVAATLALTAGLSACAGDDDVLRTPEGSVISTTVTRIAEVNIVNPGRDYAKTCLGPTAPDPGRADVTRIVVTDPALLDALCALGMGAQVKGLAAPAGSVPEYLGPQFTSIPTLGDTPDATAVKKAAPEVVLSSPETADRLTALRATGALGTARTVTVDPAGDWQQAFRDVAAGMNRTGAATARLAEFTAEAHRVGRVMDAPHSEVSLVRFTPDAEMIEGTSSFGAQIMAIIGVARPAPQRTPDAVPATDANFSDADADLIYVSYQGEKGLERGKDVLLSDRWKDMGAPTWNRVLSVDDTVWYETSGLAAAWLVLNDVKVSLNSSSAG</sequence>
<dbReference type="PANTHER" id="PTHR30532:SF25">
    <property type="entry name" value="IRON(III) DICITRATE-BINDING PERIPLASMIC PROTEIN"/>
    <property type="match status" value="1"/>
</dbReference>
<comment type="similarity">
    <text evidence="2">Belongs to the bacterial solute-binding protein 8 family.</text>
</comment>
<evidence type="ECO:0000256" key="2">
    <source>
        <dbReference type="ARBA" id="ARBA00008814"/>
    </source>
</evidence>